<gene>
    <name evidence="3" type="ORF">SAMN05421578_108152</name>
</gene>
<proteinExistence type="predicted"/>
<keyword evidence="2" id="KW-1133">Transmembrane helix</keyword>
<evidence type="ECO:0000313" key="3">
    <source>
        <dbReference type="EMBL" id="SIR19471.1"/>
    </source>
</evidence>
<dbReference type="Proteomes" id="UP000186666">
    <property type="component" value="Unassembled WGS sequence"/>
</dbReference>
<feature type="compositionally biased region" description="Polar residues" evidence="1">
    <location>
        <begin position="136"/>
        <end position="151"/>
    </location>
</feature>
<evidence type="ECO:0000256" key="2">
    <source>
        <dbReference type="SAM" id="Phobius"/>
    </source>
</evidence>
<keyword evidence="2" id="KW-0472">Membrane</keyword>
<feature type="transmembrane region" description="Helical" evidence="2">
    <location>
        <begin position="15"/>
        <end position="34"/>
    </location>
</feature>
<keyword evidence="2" id="KW-0812">Transmembrane</keyword>
<feature type="transmembrane region" description="Helical" evidence="2">
    <location>
        <begin position="70"/>
        <end position="89"/>
    </location>
</feature>
<organism evidence="3 4">
    <name type="scientific">Paenibacillus macquariensis</name>
    <dbReference type="NCBI Taxonomy" id="948756"/>
    <lineage>
        <taxon>Bacteria</taxon>
        <taxon>Bacillati</taxon>
        <taxon>Bacillota</taxon>
        <taxon>Bacilli</taxon>
        <taxon>Bacillales</taxon>
        <taxon>Paenibacillaceae</taxon>
        <taxon>Paenibacillus</taxon>
    </lineage>
</organism>
<reference evidence="3 4" key="1">
    <citation type="submission" date="2017-01" db="EMBL/GenBank/DDBJ databases">
        <authorList>
            <person name="Varghese N."/>
            <person name="Submissions S."/>
        </authorList>
    </citation>
    <scope>NUCLEOTIDE SEQUENCE [LARGE SCALE GENOMIC DNA]</scope>
    <source>
        <strain evidence="3 4">ATCC 23464</strain>
    </source>
</reference>
<evidence type="ECO:0008006" key="5">
    <source>
        <dbReference type="Google" id="ProtNLM"/>
    </source>
</evidence>
<name>A0ABY1K349_9BACL</name>
<keyword evidence="4" id="KW-1185">Reference proteome</keyword>
<evidence type="ECO:0000256" key="1">
    <source>
        <dbReference type="SAM" id="MobiDB-lite"/>
    </source>
</evidence>
<dbReference type="RefSeq" id="WP_068579586.1">
    <property type="nucleotide sequence ID" value="NZ_FTNK01000008.1"/>
</dbReference>
<protein>
    <recommendedName>
        <fullName evidence="5">EamA domain-containing protein</fullName>
    </recommendedName>
</protein>
<feature type="region of interest" description="Disordered" evidence="1">
    <location>
        <begin position="127"/>
        <end position="151"/>
    </location>
</feature>
<evidence type="ECO:0000313" key="4">
    <source>
        <dbReference type="Proteomes" id="UP000186666"/>
    </source>
</evidence>
<comment type="caution">
    <text evidence="3">The sequence shown here is derived from an EMBL/GenBank/DDBJ whole genome shotgun (WGS) entry which is preliminary data.</text>
</comment>
<feature type="transmembrane region" description="Helical" evidence="2">
    <location>
        <begin position="46"/>
        <end position="64"/>
    </location>
</feature>
<accession>A0ABY1K349</accession>
<sequence>MNKTRKGFLWNLRQSWWILLTFTFILNWVSFLYIGMKVKNKSWTKYGLIYSIPFFLSLVSDSFIESKSVNTLWGGVFLVGGVISISHAFKIRKEFLIRLEASELAKKYADATLTHQIESEYGLGPDLPEAVHSNRPVPSTVSDRGPLTRQS</sequence>
<dbReference type="EMBL" id="FTNK01000008">
    <property type="protein sequence ID" value="SIR19471.1"/>
    <property type="molecule type" value="Genomic_DNA"/>
</dbReference>